<comment type="cofactor">
    <cofactor evidence="1">
        <name>Mn(2+)</name>
        <dbReference type="ChEBI" id="CHEBI:29035"/>
    </cofactor>
    <text evidence="1">The Mn(2+) ion enhances activity.</text>
</comment>
<dbReference type="Pfam" id="PF07687">
    <property type="entry name" value="M20_dimer"/>
    <property type="match status" value="1"/>
</dbReference>
<feature type="binding site" evidence="1">
    <location>
        <position position="144"/>
    </location>
    <ligand>
        <name>Mn(2+)</name>
        <dbReference type="ChEBI" id="CHEBI:29035"/>
        <label>2</label>
    </ligand>
</feature>
<gene>
    <name evidence="3" type="ORF">SAMN04488066_11751</name>
</gene>
<feature type="binding site" evidence="1">
    <location>
        <position position="396"/>
    </location>
    <ligand>
        <name>Mn(2+)</name>
        <dbReference type="ChEBI" id="CHEBI:29035"/>
        <label>2</label>
    </ligand>
</feature>
<organism evidence="3 4">
    <name type="scientific">Halorubrum aquaticum</name>
    <dbReference type="NCBI Taxonomy" id="387340"/>
    <lineage>
        <taxon>Archaea</taxon>
        <taxon>Methanobacteriati</taxon>
        <taxon>Methanobacteriota</taxon>
        <taxon>Stenosarchaea group</taxon>
        <taxon>Halobacteria</taxon>
        <taxon>Halobacteriales</taxon>
        <taxon>Haloferacaceae</taxon>
        <taxon>Halorubrum</taxon>
    </lineage>
</organism>
<feature type="binding site" evidence="1">
    <location>
        <position position="176"/>
    </location>
    <ligand>
        <name>Mn(2+)</name>
        <dbReference type="ChEBI" id="CHEBI:29035"/>
        <label>2</label>
    </ligand>
</feature>
<dbReference type="Pfam" id="PF01546">
    <property type="entry name" value="Peptidase_M20"/>
    <property type="match status" value="1"/>
</dbReference>
<name>A0A1I3C149_9EURY</name>
<protein>
    <submittedName>
        <fullName evidence="3">Aminobenzoyl-glutamate utilization protein A</fullName>
    </submittedName>
</protein>
<dbReference type="RefSeq" id="WP_149785164.1">
    <property type="nucleotide sequence ID" value="NZ_BAAADP010000001.1"/>
</dbReference>
<evidence type="ECO:0000313" key="3">
    <source>
        <dbReference type="EMBL" id="SFH68212.1"/>
    </source>
</evidence>
<keyword evidence="1" id="KW-0479">Metal-binding</keyword>
<dbReference type="GO" id="GO:0046657">
    <property type="term" value="P:folic acid catabolic process"/>
    <property type="evidence" value="ECO:0007669"/>
    <property type="project" value="TreeGrafter"/>
</dbReference>
<accession>A0A1I3C149</accession>
<dbReference type="GO" id="GO:0071713">
    <property type="term" value="F:para-aminobenzoyl-glutamate hydrolase activity"/>
    <property type="evidence" value="ECO:0007669"/>
    <property type="project" value="TreeGrafter"/>
</dbReference>
<dbReference type="SUPFAM" id="SSF55031">
    <property type="entry name" value="Bacterial exopeptidase dimerisation domain"/>
    <property type="match status" value="1"/>
</dbReference>
<dbReference type="Proteomes" id="UP000323537">
    <property type="component" value="Unassembled WGS sequence"/>
</dbReference>
<dbReference type="AlphaFoldDB" id="A0A1I3C149"/>
<keyword evidence="4" id="KW-1185">Reference proteome</keyword>
<reference evidence="3 4" key="1">
    <citation type="submission" date="2016-10" db="EMBL/GenBank/DDBJ databases">
        <authorList>
            <person name="Varghese N."/>
            <person name="Submissions S."/>
        </authorList>
    </citation>
    <scope>NUCLEOTIDE SEQUENCE [LARGE SCALE GENOMIC DNA]</scope>
    <source>
        <strain evidence="3 4">CGMCC 1.6377</strain>
    </source>
</reference>
<dbReference type="InterPro" id="IPR052030">
    <property type="entry name" value="Peptidase_M20/M20A_hydrolases"/>
</dbReference>
<dbReference type="InterPro" id="IPR011650">
    <property type="entry name" value="Peptidase_M20_dimer"/>
</dbReference>
<dbReference type="InterPro" id="IPR017439">
    <property type="entry name" value="Amidohydrolase"/>
</dbReference>
<dbReference type="InterPro" id="IPR036264">
    <property type="entry name" value="Bact_exopeptidase_dim_dom"/>
</dbReference>
<keyword evidence="1" id="KW-0464">Manganese</keyword>
<dbReference type="PANTHER" id="PTHR30575">
    <property type="entry name" value="PEPTIDASE M20"/>
    <property type="match status" value="1"/>
</dbReference>
<sequence length="426" mass="45322">MSHDVRNRLSSIRRAFHRRPEPGWCEFRTTARIVEEIRRIGVDDLAIGREALSSEHRMAVPPEETLAEWHDRAAAAGVAPEILELTAGGHTGAVATVRNGEGPTVGLRVDMDGVSIPESEAAGHRPADEGFGSEHEGYMHACGHDAHATVALGTLEAVKASDFEGTFRVFFQPAEEVAGGGKPLAEGGYVDDVDELLAFHLGLGRPTGTVVANATRPLAMAHINATFEGASAHAGKEPSGGTNAMQAMTTAVQNAYGIARHGDGLTRVNFGRVEGGSASNVIAEEITLDGEVRGETTALMEYMRTELERVLYAAAELHECDVVIRRISESIRVDGDPTLAELVEGVARTVPSIDEVVPEAPLEASEDATFLMDRVHGNGGRALYLIVGADHPTSHHTPTFDLDERALDVGVELLTEVVSALGADRS</sequence>
<feature type="domain" description="Peptidase M20 dimerisation" evidence="2">
    <location>
        <begin position="219"/>
        <end position="314"/>
    </location>
</feature>
<dbReference type="GO" id="GO:0016805">
    <property type="term" value="F:dipeptidase activity"/>
    <property type="evidence" value="ECO:0007669"/>
    <property type="project" value="TreeGrafter"/>
</dbReference>
<dbReference type="OrthoDB" id="247417at2157"/>
<dbReference type="PIRSF" id="PIRSF005962">
    <property type="entry name" value="Pept_M20D_amidohydro"/>
    <property type="match status" value="1"/>
</dbReference>
<dbReference type="Gene3D" id="3.40.630.10">
    <property type="entry name" value="Zn peptidases"/>
    <property type="match status" value="2"/>
</dbReference>
<feature type="binding site" evidence="1">
    <location>
        <position position="200"/>
    </location>
    <ligand>
        <name>Mn(2+)</name>
        <dbReference type="ChEBI" id="CHEBI:29035"/>
        <label>2</label>
    </ligand>
</feature>
<dbReference type="SUPFAM" id="SSF53187">
    <property type="entry name" value="Zn-dependent exopeptidases"/>
    <property type="match status" value="1"/>
</dbReference>
<dbReference type="GO" id="GO:0005737">
    <property type="term" value="C:cytoplasm"/>
    <property type="evidence" value="ECO:0007669"/>
    <property type="project" value="TreeGrafter"/>
</dbReference>
<dbReference type="EMBL" id="FOPZ01000017">
    <property type="protein sequence ID" value="SFH68212.1"/>
    <property type="molecule type" value="Genomic_DNA"/>
</dbReference>
<evidence type="ECO:0000259" key="2">
    <source>
        <dbReference type="Pfam" id="PF07687"/>
    </source>
</evidence>
<dbReference type="NCBIfam" id="TIGR01891">
    <property type="entry name" value="amidohydrolases"/>
    <property type="match status" value="1"/>
</dbReference>
<evidence type="ECO:0000313" key="4">
    <source>
        <dbReference type="Proteomes" id="UP000323537"/>
    </source>
</evidence>
<dbReference type="InterPro" id="IPR002933">
    <property type="entry name" value="Peptidase_M20"/>
</dbReference>
<dbReference type="PANTHER" id="PTHR30575:SF3">
    <property type="entry name" value="PEPTIDASE M20 DIMERISATION DOMAIN-CONTAINING PROTEIN"/>
    <property type="match status" value="1"/>
</dbReference>
<proteinExistence type="predicted"/>
<feature type="binding site" evidence="1">
    <location>
        <position position="142"/>
    </location>
    <ligand>
        <name>Mn(2+)</name>
        <dbReference type="ChEBI" id="CHEBI:29035"/>
        <label>2</label>
    </ligand>
</feature>
<dbReference type="GO" id="GO:0046872">
    <property type="term" value="F:metal ion binding"/>
    <property type="evidence" value="ECO:0007669"/>
    <property type="project" value="UniProtKB-KW"/>
</dbReference>
<evidence type="ECO:0000256" key="1">
    <source>
        <dbReference type="PIRSR" id="PIRSR005962-1"/>
    </source>
</evidence>